<accession>A0A2P6MCC9</accession>
<name>A0A2P6MCC9_9GAMM</name>
<dbReference type="EMBL" id="PVLF01000001">
    <property type="protein sequence ID" value="PRH83642.1"/>
    <property type="molecule type" value="Genomic_DNA"/>
</dbReference>
<reference evidence="2 3" key="1">
    <citation type="submission" date="2018-03" db="EMBL/GenBank/DDBJ databases">
        <title>Arenimonas caeni sp. nov., isolated from activated sludge.</title>
        <authorList>
            <person name="Liu H."/>
        </authorList>
    </citation>
    <scope>NUCLEOTIDE SEQUENCE [LARGE SCALE GENOMIC DNA]</scope>
    <source>
        <strain evidence="3">z29</strain>
    </source>
</reference>
<dbReference type="OrthoDB" id="583175at2"/>
<protein>
    <submittedName>
        <fullName evidence="2">Uncharacterized protein</fullName>
    </submittedName>
</protein>
<sequence length="128" mass="14069">MNLRLAARAPFLALACLLLAACSEQPLPEGFADYAGHWRGDSVLLVITPEGHGDYEYVRAGSRISIEGPVHGFDGEGFRIGFGPMSARFEVQQPPHLSDGRWRMTVDGHRLVRVDILPVTSGRDSLRL</sequence>
<keyword evidence="3" id="KW-1185">Reference proteome</keyword>
<dbReference type="PROSITE" id="PS51257">
    <property type="entry name" value="PROKAR_LIPOPROTEIN"/>
    <property type="match status" value="1"/>
</dbReference>
<comment type="caution">
    <text evidence="2">The sequence shown here is derived from an EMBL/GenBank/DDBJ whole genome shotgun (WGS) entry which is preliminary data.</text>
</comment>
<gene>
    <name evidence="2" type="ORF">C6N40_00405</name>
</gene>
<dbReference type="Proteomes" id="UP000241736">
    <property type="component" value="Unassembled WGS sequence"/>
</dbReference>
<organism evidence="2 3">
    <name type="scientific">Arenimonas caeni</name>
    <dbReference type="NCBI Taxonomy" id="2058085"/>
    <lineage>
        <taxon>Bacteria</taxon>
        <taxon>Pseudomonadati</taxon>
        <taxon>Pseudomonadota</taxon>
        <taxon>Gammaproteobacteria</taxon>
        <taxon>Lysobacterales</taxon>
        <taxon>Lysobacteraceae</taxon>
        <taxon>Arenimonas</taxon>
    </lineage>
</organism>
<keyword evidence="1" id="KW-0732">Signal</keyword>
<proteinExistence type="predicted"/>
<evidence type="ECO:0000256" key="1">
    <source>
        <dbReference type="SAM" id="SignalP"/>
    </source>
</evidence>
<feature type="signal peptide" evidence="1">
    <location>
        <begin position="1"/>
        <end position="20"/>
    </location>
</feature>
<dbReference type="AlphaFoldDB" id="A0A2P6MCC9"/>
<evidence type="ECO:0000313" key="2">
    <source>
        <dbReference type="EMBL" id="PRH83642.1"/>
    </source>
</evidence>
<evidence type="ECO:0000313" key="3">
    <source>
        <dbReference type="Proteomes" id="UP000241736"/>
    </source>
</evidence>
<dbReference type="RefSeq" id="WP_106989030.1">
    <property type="nucleotide sequence ID" value="NZ_JAVEVW010000008.1"/>
</dbReference>
<feature type="chain" id="PRO_5015127571" evidence="1">
    <location>
        <begin position="21"/>
        <end position="128"/>
    </location>
</feature>